<evidence type="ECO:0000256" key="4">
    <source>
        <dbReference type="PIRSR" id="PIRSR015582-1"/>
    </source>
</evidence>
<evidence type="ECO:0000313" key="8">
    <source>
        <dbReference type="Proteomes" id="UP000013525"/>
    </source>
</evidence>
<organism evidence="7 8">
    <name type="scientific">Rhodococcus rhodnii LMG 5362</name>
    <dbReference type="NCBI Taxonomy" id="1273125"/>
    <lineage>
        <taxon>Bacteria</taxon>
        <taxon>Bacillati</taxon>
        <taxon>Actinomycetota</taxon>
        <taxon>Actinomycetes</taxon>
        <taxon>Mycobacteriales</taxon>
        <taxon>Nocardiaceae</taxon>
        <taxon>Rhodococcus</taxon>
    </lineage>
</organism>
<evidence type="ECO:0000259" key="6">
    <source>
        <dbReference type="Pfam" id="PF03328"/>
    </source>
</evidence>
<comment type="cofactor">
    <cofactor evidence="1">
        <name>Mg(2+)</name>
        <dbReference type="ChEBI" id="CHEBI:18420"/>
    </cofactor>
</comment>
<sequence>MDTRRRRAALVAPASDERKARKALASNADEVILDLEDAVVDGSKDSAREAALALVAEFGEQRAVSIRINGADTVWHRDDVAACARADHLASIVLPKAETPEQIRSIDAALGNSSARIQALVETPRGIRDVSAIAESSDRLAALVIGYADLAAALGRSPGLPHTTWQTVQEAVLLAARVAEIQAIDGPHLTIADDEVFAAAKTWVRDLGFDGTWVIHPAQIDTALRVFTPTPEAVADAHRVLAALAEAADRGSGAAELDGRMLDEALAVSARRVLANAPEATA</sequence>
<dbReference type="RefSeq" id="WP_010839382.1">
    <property type="nucleotide sequence ID" value="NZ_APMY01000096.1"/>
</dbReference>
<dbReference type="PANTHER" id="PTHR32308:SF0">
    <property type="entry name" value="HPCH_HPAI ALDOLASE_CITRATE LYASE DOMAIN-CONTAINING PROTEIN"/>
    <property type="match status" value="1"/>
</dbReference>
<evidence type="ECO:0000256" key="2">
    <source>
        <dbReference type="ARBA" id="ARBA00022723"/>
    </source>
</evidence>
<comment type="caution">
    <text evidence="7">The sequence shown here is derived from an EMBL/GenBank/DDBJ whole genome shotgun (WGS) entry which is preliminary data.</text>
</comment>
<feature type="domain" description="HpcH/HpaI aldolase/citrate lyase" evidence="6">
    <location>
        <begin position="9"/>
        <end position="217"/>
    </location>
</feature>
<dbReference type="GO" id="GO:0000287">
    <property type="term" value="F:magnesium ion binding"/>
    <property type="evidence" value="ECO:0007669"/>
    <property type="project" value="TreeGrafter"/>
</dbReference>
<evidence type="ECO:0000256" key="1">
    <source>
        <dbReference type="ARBA" id="ARBA00001946"/>
    </source>
</evidence>
<reference evidence="7 8" key="1">
    <citation type="journal article" date="2013" name="Genome Announc.">
        <title>Draft Genome Sequence of Rhodococcus rhodnii Strain LMG5362, a Symbiont of Rhodnius prolixus (Hemiptera, Reduviidae, Triatominae), the Principle Vector of Trypanosoma cruzi.</title>
        <authorList>
            <person name="Pachebat J.A."/>
            <person name="van Keulen G."/>
            <person name="Whitten M.M."/>
            <person name="Girdwood S."/>
            <person name="Del Sol R."/>
            <person name="Dyson P.J."/>
            <person name="Facey P.D."/>
        </authorList>
    </citation>
    <scope>NUCLEOTIDE SEQUENCE [LARGE SCALE GENOMIC DNA]</scope>
    <source>
        <strain evidence="7 8">LMG 5362</strain>
    </source>
</reference>
<keyword evidence="3 5" id="KW-0460">Magnesium</keyword>
<keyword evidence="7" id="KW-0456">Lyase</keyword>
<evidence type="ECO:0000313" key="7">
    <source>
        <dbReference type="EMBL" id="EOM75292.1"/>
    </source>
</evidence>
<dbReference type="eggNOG" id="COG2301">
    <property type="taxonomic scope" value="Bacteria"/>
</dbReference>
<dbReference type="GO" id="GO:0016829">
    <property type="term" value="F:lyase activity"/>
    <property type="evidence" value="ECO:0007669"/>
    <property type="project" value="UniProtKB-KW"/>
</dbReference>
<dbReference type="Pfam" id="PF03328">
    <property type="entry name" value="HpcH_HpaI"/>
    <property type="match status" value="1"/>
</dbReference>
<dbReference type="InterPro" id="IPR011206">
    <property type="entry name" value="Citrate_lyase_beta/mcl1/mcl2"/>
</dbReference>
<name>R7WJ58_9NOCA</name>
<evidence type="ECO:0000256" key="5">
    <source>
        <dbReference type="PIRSR" id="PIRSR015582-2"/>
    </source>
</evidence>
<dbReference type="Proteomes" id="UP000013525">
    <property type="component" value="Unassembled WGS sequence"/>
</dbReference>
<dbReference type="PANTHER" id="PTHR32308">
    <property type="entry name" value="LYASE BETA SUBUNIT, PUTATIVE (AFU_ORTHOLOGUE AFUA_4G13030)-RELATED"/>
    <property type="match status" value="1"/>
</dbReference>
<dbReference type="Gene3D" id="3.20.20.60">
    <property type="entry name" value="Phosphoenolpyruvate-binding domains"/>
    <property type="match status" value="1"/>
</dbReference>
<dbReference type="AlphaFoldDB" id="R7WJ58"/>
<dbReference type="InterPro" id="IPR005000">
    <property type="entry name" value="Aldolase/citrate-lyase_domain"/>
</dbReference>
<feature type="binding site" evidence="4">
    <location>
        <position position="122"/>
    </location>
    <ligand>
        <name>substrate</name>
    </ligand>
</feature>
<proteinExistence type="predicted"/>
<dbReference type="InterPro" id="IPR040442">
    <property type="entry name" value="Pyrv_kinase-like_dom_sf"/>
</dbReference>
<feature type="binding site" evidence="5">
    <location>
        <position position="122"/>
    </location>
    <ligand>
        <name>Mg(2+)</name>
        <dbReference type="ChEBI" id="CHEBI:18420"/>
    </ligand>
</feature>
<dbReference type="EMBL" id="APMY01000096">
    <property type="protein sequence ID" value="EOM75292.1"/>
    <property type="molecule type" value="Genomic_DNA"/>
</dbReference>
<keyword evidence="2 5" id="KW-0479">Metal-binding</keyword>
<accession>R7WJ58</accession>
<dbReference type="InterPro" id="IPR015813">
    <property type="entry name" value="Pyrv/PenolPyrv_kinase-like_dom"/>
</dbReference>
<gene>
    <name evidence="7" type="ORF">Rrhod_3349</name>
</gene>
<evidence type="ECO:0000256" key="3">
    <source>
        <dbReference type="ARBA" id="ARBA00022842"/>
    </source>
</evidence>
<dbReference type="PIRSF" id="PIRSF015582">
    <property type="entry name" value="Cit_lyase_B"/>
    <property type="match status" value="1"/>
</dbReference>
<protein>
    <submittedName>
        <fullName evidence="7">Citrate (Pro-3S)-lyase</fullName>
    </submittedName>
</protein>
<feature type="binding site" evidence="5">
    <location>
        <position position="149"/>
    </location>
    <ligand>
        <name>Mg(2+)</name>
        <dbReference type="ChEBI" id="CHEBI:18420"/>
    </ligand>
</feature>
<dbReference type="SUPFAM" id="SSF51621">
    <property type="entry name" value="Phosphoenolpyruvate/pyruvate domain"/>
    <property type="match status" value="1"/>
</dbReference>
<dbReference type="GO" id="GO:0006107">
    <property type="term" value="P:oxaloacetate metabolic process"/>
    <property type="evidence" value="ECO:0007669"/>
    <property type="project" value="TreeGrafter"/>
</dbReference>
<keyword evidence="8" id="KW-1185">Reference proteome</keyword>
<feature type="binding site" evidence="4">
    <location>
        <position position="67"/>
    </location>
    <ligand>
        <name>substrate</name>
    </ligand>
</feature>
<dbReference type="PATRIC" id="fig|1273125.3.peg.3188"/>